<protein>
    <recommendedName>
        <fullName evidence="4">VapB-type antitoxin</fullName>
    </recommendedName>
</protein>
<dbReference type="AlphaFoldDB" id="A0A0S1XDI9"/>
<evidence type="ECO:0000256" key="1">
    <source>
        <dbReference type="SAM" id="Coils"/>
    </source>
</evidence>
<organism evidence="2 3">
    <name type="scientific">Thermococcus barophilus</name>
    <dbReference type="NCBI Taxonomy" id="55802"/>
    <lineage>
        <taxon>Archaea</taxon>
        <taxon>Methanobacteriati</taxon>
        <taxon>Methanobacteriota</taxon>
        <taxon>Thermococci</taxon>
        <taxon>Thermococcales</taxon>
        <taxon>Thermococcaceae</taxon>
        <taxon>Thermococcus</taxon>
    </lineage>
</organism>
<dbReference type="EMBL" id="CP013050">
    <property type="protein sequence ID" value="ALM75850.1"/>
    <property type="molecule type" value="Genomic_DNA"/>
</dbReference>
<gene>
    <name evidence="2" type="ORF">TBCH5v1_1946</name>
</gene>
<name>A0A0S1XDI9_THEBA</name>
<dbReference type="RefSeq" id="WP_056934362.1">
    <property type="nucleotide sequence ID" value="NZ_CP013050.1"/>
</dbReference>
<accession>A0A0S1XDI9</accession>
<dbReference type="PATRIC" id="fig|55802.8.peg.1928"/>
<proteinExistence type="predicted"/>
<dbReference type="PANTHER" id="PTHR42244">
    <property type="entry name" value="ANTITOXIN VAPB3-RELATED"/>
    <property type="match status" value="1"/>
</dbReference>
<reference evidence="2 3" key="1">
    <citation type="journal article" date="2016" name="Genome Announc.">
        <title>Complete genome sequence of the hyperthermophilic and piezophilic archaeon Thermococcus barophilus Ch5, capable of growth at the expense of hydrogenogenesis from carbon monoxide and formate.</title>
        <authorList>
            <person name="Oger P."/>
            <person name="Sokolova T.G."/>
            <person name="Kozhevnikova D.A."/>
            <person name="Taranov E.A."/>
            <person name="Vannier P."/>
            <person name="Lee H.S."/>
            <person name="Kwon K.K."/>
            <person name="Kang S.G."/>
            <person name="Lee J.H."/>
            <person name="Bonch-Osmolovskaya E.A."/>
            <person name="Lebedinsky A.V."/>
        </authorList>
    </citation>
    <scope>NUCLEOTIDE SEQUENCE [LARGE SCALE GENOMIC DNA]</scope>
    <source>
        <strain evidence="3">Ch5</strain>
    </source>
</reference>
<evidence type="ECO:0008006" key="4">
    <source>
        <dbReference type="Google" id="ProtNLM"/>
    </source>
</evidence>
<dbReference type="PANTHER" id="PTHR42244:SF2">
    <property type="entry name" value="ANTITOXIN VAPB3-RELATED"/>
    <property type="match status" value="1"/>
</dbReference>
<evidence type="ECO:0000313" key="3">
    <source>
        <dbReference type="Proteomes" id="UP000066042"/>
    </source>
</evidence>
<feature type="coiled-coil region" evidence="1">
    <location>
        <begin position="27"/>
        <end position="54"/>
    </location>
</feature>
<dbReference type="Proteomes" id="UP000066042">
    <property type="component" value="Chromosome"/>
</dbReference>
<keyword evidence="1" id="KW-0175">Coiled coil</keyword>
<evidence type="ECO:0000313" key="2">
    <source>
        <dbReference type="EMBL" id="ALM75850.1"/>
    </source>
</evidence>
<dbReference type="InterPro" id="IPR039709">
    <property type="entry name" value="VapB3-like"/>
</dbReference>
<sequence>MAIITVRVPDELKLKMKQLNINWSEEIREFIRRRIDEEERRRKLKKALEILRQSRGSVEMGFSAKVVREDRDSH</sequence>
<dbReference type="GeneID" id="26137179"/>
<dbReference type="STRING" id="55802.TBCH5v1_1946"/>